<dbReference type="Proteomes" id="UP001595557">
    <property type="component" value="Unassembled WGS sequence"/>
</dbReference>
<feature type="domain" description="GST N-terminal" evidence="2">
    <location>
        <begin position="1"/>
        <end position="83"/>
    </location>
</feature>
<dbReference type="Pfam" id="PF13410">
    <property type="entry name" value="GST_C_2"/>
    <property type="match status" value="1"/>
</dbReference>
<proteinExistence type="predicted"/>
<gene>
    <name evidence="3" type="ORF">ACFOD7_04965</name>
</gene>
<feature type="region of interest" description="Disordered" evidence="1">
    <location>
        <begin position="35"/>
        <end position="55"/>
    </location>
</feature>
<dbReference type="SUPFAM" id="SSF52833">
    <property type="entry name" value="Thioredoxin-like"/>
    <property type="match status" value="1"/>
</dbReference>
<name>A0ABV7I9S1_9RHOB</name>
<comment type="caution">
    <text evidence="3">The sequence shown here is derived from an EMBL/GenBank/DDBJ whole genome shotgun (WGS) entry which is preliminary data.</text>
</comment>
<dbReference type="Pfam" id="PF13417">
    <property type="entry name" value="GST_N_3"/>
    <property type="match status" value="1"/>
</dbReference>
<accession>A0ABV7I9S1</accession>
<protein>
    <submittedName>
        <fullName evidence="3">Glutathione S-transferase family protein</fullName>
    </submittedName>
</protein>
<dbReference type="InterPro" id="IPR036249">
    <property type="entry name" value="Thioredoxin-like_sf"/>
</dbReference>
<dbReference type="PROSITE" id="PS50404">
    <property type="entry name" value="GST_NTER"/>
    <property type="match status" value="1"/>
</dbReference>
<dbReference type="PANTHER" id="PTHR44051">
    <property type="entry name" value="GLUTATHIONE S-TRANSFERASE-RELATED"/>
    <property type="match status" value="1"/>
</dbReference>
<sequence length="188" mass="20834">MLTLYHAPESRSNSIVTLIDLMGIRDHVEIAEVTISRQDGSGGPDPRNPHPEGKVPYLVDGGDHVRERGAIIAWLTDRFPESGLGRPVGHPRRGAYLSWLFYYQGVIEPVALLHYLKIDHPALQATFRDYGTMMARIEEALADGPFLLGQEFSAADLLCASPFIFFADGMPVTPAVKAWVDRCAERMS</sequence>
<dbReference type="InterPro" id="IPR036282">
    <property type="entry name" value="Glutathione-S-Trfase_C_sf"/>
</dbReference>
<reference evidence="4" key="1">
    <citation type="journal article" date="2019" name="Int. J. Syst. Evol. Microbiol.">
        <title>The Global Catalogue of Microorganisms (GCM) 10K type strain sequencing project: providing services to taxonomists for standard genome sequencing and annotation.</title>
        <authorList>
            <consortium name="The Broad Institute Genomics Platform"/>
            <consortium name="The Broad Institute Genome Sequencing Center for Infectious Disease"/>
            <person name="Wu L."/>
            <person name="Ma J."/>
        </authorList>
    </citation>
    <scope>NUCLEOTIDE SEQUENCE [LARGE SCALE GENOMIC DNA]</scope>
    <source>
        <strain evidence="4">KCTC 52239</strain>
    </source>
</reference>
<evidence type="ECO:0000313" key="4">
    <source>
        <dbReference type="Proteomes" id="UP001595557"/>
    </source>
</evidence>
<keyword evidence="4" id="KW-1185">Reference proteome</keyword>
<dbReference type="PANTHER" id="PTHR44051:SF21">
    <property type="entry name" value="GLUTATHIONE S-TRANSFERASE FAMILY PROTEIN"/>
    <property type="match status" value="1"/>
</dbReference>
<dbReference type="Gene3D" id="1.20.1050.10">
    <property type="match status" value="1"/>
</dbReference>
<organism evidence="3 4">
    <name type="scientific">Paracoccus fontiphilus</name>
    <dbReference type="NCBI Taxonomy" id="1815556"/>
    <lineage>
        <taxon>Bacteria</taxon>
        <taxon>Pseudomonadati</taxon>
        <taxon>Pseudomonadota</taxon>
        <taxon>Alphaproteobacteria</taxon>
        <taxon>Rhodobacterales</taxon>
        <taxon>Paracoccaceae</taxon>
        <taxon>Paracoccus</taxon>
    </lineage>
</organism>
<dbReference type="CDD" id="cd03207">
    <property type="entry name" value="GST_C_8"/>
    <property type="match status" value="1"/>
</dbReference>
<dbReference type="EMBL" id="JBHRTE010000026">
    <property type="protein sequence ID" value="MFC3167394.1"/>
    <property type="molecule type" value="Genomic_DNA"/>
</dbReference>
<dbReference type="InterPro" id="IPR004045">
    <property type="entry name" value="Glutathione_S-Trfase_N"/>
</dbReference>
<dbReference type="Gene3D" id="3.40.30.10">
    <property type="entry name" value="Glutaredoxin"/>
    <property type="match status" value="1"/>
</dbReference>
<evidence type="ECO:0000256" key="1">
    <source>
        <dbReference type="SAM" id="MobiDB-lite"/>
    </source>
</evidence>
<evidence type="ECO:0000313" key="3">
    <source>
        <dbReference type="EMBL" id="MFC3167394.1"/>
    </source>
</evidence>
<dbReference type="SUPFAM" id="SSF47616">
    <property type="entry name" value="GST C-terminal domain-like"/>
    <property type="match status" value="1"/>
</dbReference>
<dbReference type="RefSeq" id="WP_207470124.1">
    <property type="nucleotide sequence ID" value="NZ_JAFNAW010000038.1"/>
</dbReference>
<evidence type="ECO:0000259" key="2">
    <source>
        <dbReference type="PROSITE" id="PS50404"/>
    </source>
</evidence>